<dbReference type="GO" id="GO:0016779">
    <property type="term" value="F:nucleotidyltransferase activity"/>
    <property type="evidence" value="ECO:0007669"/>
    <property type="project" value="UniProtKB-KW"/>
</dbReference>
<dbReference type="PANTHER" id="PTHR43031:SF17">
    <property type="entry name" value="SULFURTRANSFERASE YTWF-RELATED"/>
    <property type="match status" value="1"/>
</dbReference>
<gene>
    <name evidence="2" type="primary">moeZ</name>
    <name evidence="2" type="ORF">Pla22_21440</name>
</gene>
<dbReference type="PROSITE" id="PS50206">
    <property type="entry name" value="RHODANESE_3"/>
    <property type="match status" value="1"/>
</dbReference>
<dbReference type="AlphaFoldDB" id="A0A5C5WUS5"/>
<dbReference type="Pfam" id="PF00581">
    <property type="entry name" value="Rhodanese"/>
    <property type="match status" value="1"/>
</dbReference>
<dbReference type="EMBL" id="SJPI01000001">
    <property type="protein sequence ID" value="TWT54497.1"/>
    <property type="molecule type" value="Genomic_DNA"/>
</dbReference>
<evidence type="ECO:0000313" key="2">
    <source>
        <dbReference type="EMBL" id="TWT54497.1"/>
    </source>
</evidence>
<keyword evidence="2" id="KW-0808">Transferase</keyword>
<dbReference type="InterPro" id="IPR036873">
    <property type="entry name" value="Rhodanese-like_dom_sf"/>
</dbReference>
<proteinExistence type="predicted"/>
<dbReference type="InterPro" id="IPR001763">
    <property type="entry name" value="Rhodanese-like_dom"/>
</dbReference>
<reference evidence="2 3" key="1">
    <citation type="submission" date="2019-02" db="EMBL/GenBank/DDBJ databases">
        <title>Deep-cultivation of Planctomycetes and their phenomic and genomic characterization uncovers novel biology.</title>
        <authorList>
            <person name="Wiegand S."/>
            <person name="Jogler M."/>
            <person name="Boedeker C."/>
            <person name="Pinto D."/>
            <person name="Vollmers J."/>
            <person name="Rivas-Marin E."/>
            <person name="Kohn T."/>
            <person name="Peeters S.H."/>
            <person name="Heuer A."/>
            <person name="Rast P."/>
            <person name="Oberbeckmann S."/>
            <person name="Bunk B."/>
            <person name="Jeske O."/>
            <person name="Meyerdierks A."/>
            <person name="Storesund J.E."/>
            <person name="Kallscheuer N."/>
            <person name="Luecker S."/>
            <person name="Lage O.M."/>
            <person name="Pohl T."/>
            <person name="Merkel B.J."/>
            <person name="Hornburger P."/>
            <person name="Mueller R.-W."/>
            <person name="Bruemmer F."/>
            <person name="Labrenz M."/>
            <person name="Spormann A.M."/>
            <person name="Op Den Camp H."/>
            <person name="Overmann J."/>
            <person name="Amann R."/>
            <person name="Jetten M.S.M."/>
            <person name="Mascher T."/>
            <person name="Medema M.H."/>
            <person name="Devos D.P."/>
            <person name="Kaster A.-K."/>
            <person name="Ovreas L."/>
            <person name="Rohde M."/>
            <person name="Galperin M.Y."/>
            <person name="Jogler C."/>
        </authorList>
    </citation>
    <scope>NUCLEOTIDE SEQUENCE [LARGE SCALE GENOMIC DNA]</scope>
    <source>
        <strain evidence="2 3">Pla22</strain>
    </source>
</reference>
<keyword evidence="3" id="KW-1185">Reference proteome</keyword>
<comment type="caution">
    <text evidence="2">The sequence shown here is derived from an EMBL/GenBank/DDBJ whole genome shotgun (WGS) entry which is preliminary data.</text>
</comment>
<name>A0A5C5WUS5_9BACT</name>
<dbReference type="SUPFAM" id="SSF52821">
    <property type="entry name" value="Rhodanese/Cell cycle control phosphatase"/>
    <property type="match status" value="1"/>
</dbReference>
<dbReference type="Gene3D" id="3.40.250.10">
    <property type="entry name" value="Rhodanese-like domain"/>
    <property type="match status" value="1"/>
</dbReference>
<dbReference type="Proteomes" id="UP000316598">
    <property type="component" value="Unassembled WGS sequence"/>
</dbReference>
<keyword evidence="2" id="KW-0548">Nucleotidyltransferase</keyword>
<dbReference type="PANTHER" id="PTHR43031">
    <property type="entry name" value="FAD-DEPENDENT OXIDOREDUCTASE"/>
    <property type="match status" value="1"/>
</dbReference>
<evidence type="ECO:0000259" key="1">
    <source>
        <dbReference type="PROSITE" id="PS50206"/>
    </source>
</evidence>
<accession>A0A5C5WUS5</accession>
<dbReference type="RefSeq" id="WP_315854165.1">
    <property type="nucleotide sequence ID" value="NZ_SJPI01000001.1"/>
</dbReference>
<dbReference type="SMART" id="SM00450">
    <property type="entry name" value="RHOD"/>
    <property type="match status" value="1"/>
</dbReference>
<protein>
    <submittedName>
        <fullName evidence="2">Putative adenylyltransferase/sulfurtransferase MoeZ</fullName>
    </submittedName>
</protein>
<organism evidence="2 3">
    <name type="scientific">Rubripirellula amarantea</name>
    <dbReference type="NCBI Taxonomy" id="2527999"/>
    <lineage>
        <taxon>Bacteria</taxon>
        <taxon>Pseudomonadati</taxon>
        <taxon>Planctomycetota</taxon>
        <taxon>Planctomycetia</taxon>
        <taxon>Pirellulales</taxon>
        <taxon>Pirellulaceae</taxon>
        <taxon>Rubripirellula</taxon>
    </lineage>
</organism>
<evidence type="ECO:0000313" key="3">
    <source>
        <dbReference type="Proteomes" id="UP000316598"/>
    </source>
</evidence>
<dbReference type="InterPro" id="IPR050229">
    <property type="entry name" value="GlpE_sulfurtransferase"/>
</dbReference>
<sequence>MTELPIEIDIAAVSAMRASGEDFVLLDVREQDEYDFAKIDGSMLIAMSELGDRLADLEPYRDSHIVVHCHHGGRSLRVTQVLREQGFSKVQNMTGGIDAWSQQIDSNVQRY</sequence>
<feature type="domain" description="Rhodanese" evidence="1">
    <location>
        <begin position="19"/>
        <end position="109"/>
    </location>
</feature>